<dbReference type="Pfam" id="PF00327">
    <property type="entry name" value="Ribosomal_L30"/>
    <property type="match status" value="1"/>
</dbReference>
<evidence type="ECO:0000259" key="4">
    <source>
        <dbReference type="Pfam" id="PF00327"/>
    </source>
</evidence>
<name>A0A6P6YJL4_DERPT</name>
<dbReference type="RefSeq" id="XP_027205450.1">
    <property type="nucleotide sequence ID" value="XM_027349649.1"/>
</dbReference>
<feature type="domain" description="Large ribosomal subunit protein uL30-like ferredoxin-like fold" evidence="4">
    <location>
        <begin position="57"/>
        <end position="107"/>
    </location>
</feature>
<accession>A0A6P6YJL4</accession>
<evidence type="ECO:0000313" key="6">
    <source>
        <dbReference type="RefSeq" id="XP_027205450.1"/>
    </source>
</evidence>
<dbReference type="InterPro" id="IPR035808">
    <property type="entry name" value="Ribosomal_uL30_euk_arc"/>
</dbReference>
<evidence type="ECO:0000313" key="5">
    <source>
        <dbReference type="Proteomes" id="UP000515146"/>
    </source>
</evidence>
<keyword evidence="5" id="KW-1185">Reference proteome</keyword>
<feature type="non-terminal residue" evidence="6">
    <location>
        <position position="1"/>
    </location>
</feature>
<dbReference type="PANTHER" id="PTHR11524">
    <property type="entry name" value="60S RIBOSOMAL PROTEIN L7"/>
    <property type="match status" value="1"/>
</dbReference>
<dbReference type="InterPro" id="IPR016082">
    <property type="entry name" value="Ribosomal_uL30_ferredoxin-like"/>
</dbReference>
<reference evidence="6" key="1">
    <citation type="submission" date="2025-08" db="UniProtKB">
        <authorList>
            <consortium name="RefSeq"/>
        </authorList>
    </citation>
    <scope>IDENTIFICATION</scope>
    <source>
        <strain evidence="6">Airmid</strain>
    </source>
</reference>
<evidence type="ECO:0000256" key="2">
    <source>
        <dbReference type="ARBA" id="ARBA00022980"/>
    </source>
</evidence>
<dbReference type="FunFam" id="3.30.1390.20:FF:000004">
    <property type="entry name" value="60S ribosomal protein L7"/>
    <property type="match status" value="1"/>
</dbReference>
<evidence type="ECO:0000256" key="1">
    <source>
        <dbReference type="ARBA" id="ARBA00007594"/>
    </source>
</evidence>
<dbReference type="GO" id="GO:0022625">
    <property type="term" value="C:cytosolic large ribosomal subunit"/>
    <property type="evidence" value="ECO:0007669"/>
    <property type="project" value="TreeGrafter"/>
</dbReference>
<dbReference type="KEGG" id="dpte:113799058"/>
<dbReference type="AlphaFoldDB" id="A0A6P6YJL4"/>
<gene>
    <name evidence="6" type="primary">LOC113799058</name>
</gene>
<proteinExistence type="inferred from homology"/>
<dbReference type="InterPro" id="IPR036919">
    <property type="entry name" value="Ribo_uL30_ferredoxin-like_sf"/>
</dbReference>
<dbReference type="CDD" id="cd01657">
    <property type="entry name" value="Ribosomal_L7_archeal_euk"/>
    <property type="match status" value="1"/>
</dbReference>
<sequence length="221" mass="25131">EAALATRERAAAERTQLMLRRFEEYEAEYAQRAAAEAAARAQCGPTTFFRPAEPQVLLVVRLKGVNKLCPRVRKVFQLFRLLQLHNAVFLKVNTATRQMLKFIEPFVAFGAPNLATVRALVYKRGYLRLGPAGAYSRVAICDNAQIEERLGRFDVRGVEDIVHTLYTCGPHFKEVNKALWTFKLHAPRGGFACKRHGFAEFRKGTWGDHEDLINVLVQRML</sequence>
<dbReference type="InParanoid" id="A0A6P6YJL4"/>
<protein>
    <submittedName>
        <fullName evidence="6">60S ribosomal protein L7 2-like</fullName>
    </submittedName>
</protein>
<dbReference type="GO" id="GO:0003735">
    <property type="term" value="F:structural constituent of ribosome"/>
    <property type="evidence" value="ECO:0007669"/>
    <property type="project" value="TreeGrafter"/>
</dbReference>
<dbReference type="SUPFAM" id="SSF55129">
    <property type="entry name" value="Ribosomal protein L30p/L7e"/>
    <property type="match status" value="1"/>
</dbReference>
<dbReference type="InterPro" id="IPR039699">
    <property type="entry name" value="Ribosomal_uL30"/>
</dbReference>
<dbReference type="GO" id="GO:0000463">
    <property type="term" value="P:maturation of LSU-rRNA from tricistronic rRNA transcript (SSU-rRNA, 5.8S rRNA, LSU-rRNA)"/>
    <property type="evidence" value="ECO:0007669"/>
    <property type="project" value="TreeGrafter"/>
</dbReference>
<comment type="similarity">
    <text evidence="1">Belongs to the universal ribosomal protein uL30 family.</text>
</comment>
<evidence type="ECO:0000256" key="3">
    <source>
        <dbReference type="ARBA" id="ARBA00023274"/>
    </source>
</evidence>
<organism evidence="5 6">
    <name type="scientific">Dermatophagoides pteronyssinus</name>
    <name type="common">European house dust mite</name>
    <dbReference type="NCBI Taxonomy" id="6956"/>
    <lineage>
        <taxon>Eukaryota</taxon>
        <taxon>Metazoa</taxon>
        <taxon>Ecdysozoa</taxon>
        <taxon>Arthropoda</taxon>
        <taxon>Chelicerata</taxon>
        <taxon>Arachnida</taxon>
        <taxon>Acari</taxon>
        <taxon>Acariformes</taxon>
        <taxon>Sarcoptiformes</taxon>
        <taxon>Astigmata</taxon>
        <taxon>Psoroptidia</taxon>
        <taxon>Analgoidea</taxon>
        <taxon>Pyroglyphidae</taxon>
        <taxon>Dermatophagoidinae</taxon>
        <taxon>Dermatophagoides</taxon>
    </lineage>
</organism>
<dbReference type="PANTHER" id="PTHR11524:SF16">
    <property type="entry name" value="LARGE RIBOSOMAL SUBUNIT PROTEIN UL30"/>
    <property type="match status" value="1"/>
</dbReference>
<dbReference type="GO" id="GO:0003723">
    <property type="term" value="F:RNA binding"/>
    <property type="evidence" value="ECO:0007669"/>
    <property type="project" value="TreeGrafter"/>
</dbReference>
<keyword evidence="3" id="KW-0687">Ribonucleoprotein</keyword>
<dbReference type="Gene3D" id="3.30.1390.20">
    <property type="entry name" value="Ribosomal protein L30, ferredoxin-like fold domain"/>
    <property type="match status" value="1"/>
</dbReference>
<keyword evidence="2" id="KW-0689">Ribosomal protein</keyword>
<dbReference type="OrthoDB" id="9697284at2759"/>
<dbReference type="Proteomes" id="UP000515146">
    <property type="component" value="Unplaced"/>
</dbReference>